<dbReference type="Proteomes" id="UP000588098">
    <property type="component" value="Unassembled WGS sequence"/>
</dbReference>
<dbReference type="InterPro" id="IPR011991">
    <property type="entry name" value="ArsR-like_HTH"/>
</dbReference>
<dbReference type="InterPro" id="IPR001845">
    <property type="entry name" value="HTH_ArsR_DNA-bd_dom"/>
</dbReference>
<gene>
    <name evidence="2" type="ORF">FHS42_003658</name>
</gene>
<keyword evidence="3" id="KW-1185">Reference proteome</keyword>
<dbReference type="Gene3D" id="1.10.10.10">
    <property type="entry name" value="Winged helix-like DNA-binding domain superfamily/Winged helix DNA-binding domain"/>
    <property type="match status" value="1"/>
</dbReference>
<sequence length="336" mass="36122">MKSPAQLKLGELHQVNVRVATHPGLSVRSLISDVLGGPPQGVPPRIRRMILAALPPGAARLIRSLFAASHSPMPCGLTSALDPFAAGGMEAQLERIRELSSDAVLQQVTEHFGGEPPVVWRRLFEHPRVFSAASASVHEAIWRVYAPIWHRTAALRDRETERIGTALVTNRLDLILSDLGAGCRLDGSTLHFTDGARLHQGPNPPTLSERDDRLLVLAPLVSGTTALAGCTLGADNIRIGYAPSGLTHAWESEDLPAPAADPLVLVLGEQRAAILRHGSRDATMTEIANHLGCSPATATYHCGQLERAGLVLRVRQGRTVRLRLATRGAELLDLLL</sequence>
<dbReference type="EMBL" id="JACHJL010000008">
    <property type="protein sequence ID" value="MBB5936583.1"/>
    <property type="molecule type" value="Genomic_DNA"/>
</dbReference>
<dbReference type="AlphaFoldDB" id="A0A7W9QB86"/>
<evidence type="ECO:0000313" key="2">
    <source>
        <dbReference type="EMBL" id="MBB5936583.1"/>
    </source>
</evidence>
<dbReference type="RefSeq" id="WP_184573144.1">
    <property type="nucleotide sequence ID" value="NZ_JACHJL010000008.1"/>
</dbReference>
<dbReference type="SMART" id="SM00418">
    <property type="entry name" value="HTH_ARSR"/>
    <property type="match status" value="1"/>
</dbReference>
<protein>
    <submittedName>
        <fullName evidence="2">DNA-binding transcriptional ArsR family regulator</fullName>
    </submittedName>
</protein>
<name>A0A7W9QB86_9ACTN</name>
<organism evidence="2 3">
    <name type="scientific">Streptomyces zagrosensis</name>
    <dbReference type="NCBI Taxonomy" id="1042984"/>
    <lineage>
        <taxon>Bacteria</taxon>
        <taxon>Bacillati</taxon>
        <taxon>Actinomycetota</taxon>
        <taxon>Actinomycetes</taxon>
        <taxon>Kitasatosporales</taxon>
        <taxon>Streptomycetaceae</taxon>
        <taxon>Streptomyces</taxon>
    </lineage>
</organism>
<proteinExistence type="predicted"/>
<dbReference type="InterPro" id="IPR036390">
    <property type="entry name" value="WH_DNA-bd_sf"/>
</dbReference>
<dbReference type="GO" id="GO:0003677">
    <property type="term" value="F:DNA binding"/>
    <property type="evidence" value="ECO:0007669"/>
    <property type="project" value="UniProtKB-KW"/>
</dbReference>
<dbReference type="GO" id="GO:0003700">
    <property type="term" value="F:DNA-binding transcription factor activity"/>
    <property type="evidence" value="ECO:0007669"/>
    <property type="project" value="InterPro"/>
</dbReference>
<feature type="domain" description="HTH arsR-type" evidence="1">
    <location>
        <begin position="263"/>
        <end position="336"/>
    </location>
</feature>
<comment type="caution">
    <text evidence="2">The sequence shown here is derived from an EMBL/GenBank/DDBJ whole genome shotgun (WGS) entry which is preliminary data.</text>
</comment>
<evidence type="ECO:0000259" key="1">
    <source>
        <dbReference type="SMART" id="SM00418"/>
    </source>
</evidence>
<dbReference type="CDD" id="cd00090">
    <property type="entry name" value="HTH_ARSR"/>
    <property type="match status" value="1"/>
</dbReference>
<reference evidence="2 3" key="1">
    <citation type="submission" date="2020-08" db="EMBL/GenBank/DDBJ databases">
        <title>Genomic Encyclopedia of Type Strains, Phase III (KMG-III): the genomes of soil and plant-associated and newly described type strains.</title>
        <authorList>
            <person name="Whitman W."/>
        </authorList>
    </citation>
    <scope>NUCLEOTIDE SEQUENCE [LARGE SCALE GENOMIC DNA]</scope>
    <source>
        <strain evidence="2 3">CECT 8305</strain>
    </source>
</reference>
<keyword evidence="2" id="KW-0238">DNA-binding</keyword>
<evidence type="ECO:0000313" key="3">
    <source>
        <dbReference type="Proteomes" id="UP000588098"/>
    </source>
</evidence>
<accession>A0A7W9QB86</accession>
<dbReference type="InterPro" id="IPR036388">
    <property type="entry name" value="WH-like_DNA-bd_sf"/>
</dbReference>
<dbReference type="SUPFAM" id="SSF46785">
    <property type="entry name" value="Winged helix' DNA-binding domain"/>
    <property type="match status" value="1"/>
</dbReference>